<organism evidence="3 4">
    <name type="scientific">Quercus rubra</name>
    <name type="common">Northern red oak</name>
    <name type="synonym">Quercus borealis</name>
    <dbReference type="NCBI Taxonomy" id="3512"/>
    <lineage>
        <taxon>Eukaryota</taxon>
        <taxon>Viridiplantae</taxon>
        <taxon>Streptophyta</taxon>
        <taxon>Embryophyta</taxon>
        <taxon>Tracheophyta</taxon>
        <taxon>Spermatophyta</taxon>
        <taxon>Magnoliopsida</taxon>
        <taxon>eudicotyledons</taxon>
        <taxon>Gunneridae</taxon>
        <taxon>Pentapetalae</taxon>
        <taxon>rosids</taxon>
        <taxon>fabids</taxon>
        <taxon>Fagales</taxon>
        <taxon>Fagaceae</taxon>
        <taxon>Quercus</taxon>
    </lineage>
</organism>
<protein>
    <recommendedName>
        <fullName evidence="2">DC1 domain-containing protein</fullName>
    </recommendedName>
</protein>
<evidence type="ECO:0000313" key="4">
    <source>
        <dbReference type="Proteomes" id="UP001324115"/>
    </source>
</evidence>
<keyword evidence="1" id="KW-0677">Repeat</keyword>
<keyword evidence="4" id="KW-1185">Reference proteome</keyword>
<proteinExistence type="predicted"/>
<dbReference type="InterPro" id="IPR004146">
    <property type="entry name" value="DC1"/>
</dbReference>
<dbReference type="InterPro" id="IPR046349">
    <property type="entry name" value="C1-like_sf"/>
</dbReference>
<evidence type="ECO:0000259" key="2">
    <source>
        <dbReference type="Pfam" id="PF03107"/>
    </source>
</evidence>
<comment type="caution">
    <text evidence="3">The sequence shown here is derived from an EMBL/GenBank/DDBJ whole genome shotgun (WGS) entry which is preliminary data.</text>
</comment>
<name>A0AAN7EVE1_QUERU</name>
<dbReference type="EMBL" id="JAXUIC010000007">
    <property type="protein sequence ID" value="KAK4580970.1"/>
    <property type="molecule type" value="Genomic_DNA"/>
</dbReference>
<feature type="domain" description="DC1" evidence="2">
    <location>
        <begin position="61"/>
        <end position="108"/>
    </location>
</feature>
<gene>
    <name evidence="3" type="ORF">RGQ29_024574</name>
</gene>
<evidence type="ECO:0000313" key="3">
    <source>
        <dbReference type="EMBL" id="KAK4580970.1"/>
    </source>
</evidence>
<dbReference type="AlphaFoldDB" id="A0AAN7EVE1"/>
<evidence type="ECO:0000256" key="1">
    <source>
        <dbReference type="ARBA" id="ARBA00022737"/>
    </source>
</evidence>
<dbReference type="Proteomes" id="UP001324115">
    <property type="component" value="Unassembled WGS sequence"/>
</dbReference>
<reference evidence="3 4" key="1">
    <citation type="journal article" date="2023" name="G3 (Bethesda)">
        <title>A haplotype-resolved chromosome-scale genome for Quercus rubra L. provides insights into the genetics of adaptive traits for red oak species.</title>
        <authorList>
            <person name="Kapoor B."/>
            <person name="Jenkins J."/>
            <person name="Schmutz J."/>
            <person name="Zhebentyayeva T."/>
            <person name="Kuelheim C."/>
            <person name="Coggeshall M."/>
            <person name="Heim C."/>
            <person name="Lasky J.R."/>
            <person name="Leites L."/>
            <person name="Islam-Faridi N."/>
            <person name="Romero-Severson J."/>
            <person name="DeLeo V.L."/>
            <person name="Lucas S.M."/>
            <person name="Lazic D."/>
            <person name="Gailing O."/>
            <person name="Carlson J."/>
            <person name="Staton M."/>
        </authorList>
    </citation>
    <scope>NUCLEOTIDE SEQUENCE [LARGE SCALE GENOMIC DNA]</scope>
    <source>
        <strain evidence="3">Pseudo-F2</strain>
    </source>
</reference>
<dbReference type="SUPFAM" id="SSF57889">
    <property type="entry name" value="Cysteine-rich domain"/>
    <property type="match status" value="4"/>
</dbReference>
<accession>A0AAN7EVE1</accession>
<sequence length="300" mass="35180">MALQHFTHPQHPLVFNANERSGISCQGCWEPVWGPSYSCITCKASYHHKSYAELPLELHHPLHPNHPLILQPITLGDEEYNKCIDCNEFRFQNIYHCSDCNFNIHSGCSSFPLTIKSAVHKDYDHSLTCIWKLMKFTCNFCGKEDNLPFLCVPCNFELPKIKRQSLHRHPLTLNYWSYSFWHAFYGQECNGLRYNCQLCNYDLNVQCSLISNTLTHACHEHRLYLSNTNTKQECCSCGEHRYQVFCCATSEFVLDFRCAALPQTAWYNQHEHPFPLYYKLEDDSGEYYCDICEEERDPKQ</sequence>
<dbReference type="InterPro" id="IPR053192">
    <property type="entry name" value="Vacuole_Formation_Reg"/>
</dbReference>
<dbReference type="PANTHER" id="PTHR32410">
    <property type="entry name" value="CYSTEINE/HISTIDINE-RICH C1 DOMAIN FAMILY PROTEIN"/>
    <property type="match status" value="1"/>
</dbReference>
<dbReference type="Pfam" id="PF03107">
    <property type="entry name" value="C1_2"/>
    <property type="match status" value="1"/>
</dbReference>
<dbReference type="PANTHER" id="PTHR32410:SF163">
    <property type="entry name" value="DC1 DOMAIN-CONTAINING PROTEIN"/>
    <property type="match status" value="1"/>
</dbReference>